<dbReference type="GeneID" id="96902858"/>
<feature type="transmembrane region" description="Helical" evidence="10">
    <location>
        <begin position="98"/>
        <end position="116"/>
    </location>
</feature>
<dbReference type="GO" id="GO:0097036">
    <property type="term" value="P:regulation of plasma membrane sterol distribution"/>
    <property type="evidence" value="ECO:0007669"/>
    <property type="project" value="UniProtKB-UniRule"/>
</dbReference>
<keyword evidence="10" id="KW-0746">Sphingolipid metabolism</keyword>
<dbReference type="Pfam" id="PF04161">
    <property type="entry name" value="Arv1"/>
    <property type="match status" value="1"/>
</dbReference>
<dbReference type="PANTHER" id="PTHR14467:SF0">
    <property type="entry name" value="PROTEIN ARV1"/>
    <property type="match status" value="1"/>
</dbReference>
<dbReference type="OMA" id="MLDMNVK"/>
<evidence type="ECO:0000256" key="8">
    <source>
        <dbReference type="ARBA" id="ARBA00023098"/>
    </source>
</evidence>
<keyword evidence="9 10" id="KW-0472">Membrane</keyword>
<evidence type="ECO:0000256" key="3">
    <source>
        <dbReference type="ARBA" id="ARBA00022448"/>
    </source>
</evidence>
<dbReference type="PANTHER" id="PTHR14467">
    <property type="entry name" value="ARV1"/>
    <property type="match status" value="1"/>
</dbReference>
<evidence type="ECO:0000256" key="2">
    <source>
        <dbReference type="ARBA" id="ARBA00009187"/>
    </source>
</evidence>
<dbReference type="KEGG" id="ncs:NCAS_0C02850"/>
<comment type="function">
    <text evidence="10">Regulates also the sphingolipid metabolism.</text>
</comment>
<dbReference type="GO" id="GO:0035376">
    <property type="term" value="P:sterol import"/>
    <property type="evidence" value="ECO:0007669"/>
    <property type="project" value="EnsemblFungi"/>
</dbReference>
<keyword evidence="12" id="KW-1185">Reference proteome</keyword>
<evidence type="ECO:0000256" key="4">
    <source>
        <dbReference type="ARBA" id="ARBA00022692"/>
    </source>
</evidence>
<comment type="subcellular location">
    <subcellularLocation>
        <location evidence="1 10">Endoplasmic reticulum membrane</location>
        <topology evidence="1 10">Multi-pass membrane protein</topology>
    </subcellularLocation>
    <subcellularLocation>
        <location evidence="10">Golgi apparatus membrane</location>
        <topology evidence="10">Multi-pass membrane protein</topology>
    </subcellularLocation>
</comment>
<evidence type="ECO:0000256" key="5">
    <source>
        <dbReference type="ARBA" id="ARBA00022824"/>
    </source>
</evidence>
<evidence type="ECO:0000256" key="9">
    <source>
        <dbReference type="ARBA" id="ARBA00023136"/>
    </source>
</evidence>
<dbReference type="FunCoup" id="G0VCR5">
    <property type="interactions" value="46"/>
</dbReference>
<dbReference type="AlphaFoldDB" id="G0VCR5"/>
<dbReference type="Proteomes" id="UP000001640">
    <property type="component" value="Chromosome 3"/>
</dbReference>
<dbReference type="STRING" id="1064592.G0VCR5"/>
<keyword evidence="4 10" id="KW-0812">Transmembrane</keyword>
<reference key="2">
    <citation type="submission" date="2011-08" db="EMBL/GenBank/DDBJ databases">
        <title>Genome sequence of Naumovozyma castellii.</title>
        <authorList>
            <person name="Gordon J.L."/>
            <person name="Armisen D."/>
            <person name="Proux-Wera E."/>
            <person name="OhEigeartaigh S.S."/>
            <person name="Byrne K.P."/>
            <person name="Wolfe K.H."/>
        </authorList>
    </citation>
    <scope>NUCLEOTIDE SEQUENCE</scope>
    <source>
        <strain>Type strain:CBS 4309</strain>
    </source>
</reference>
<sequence>MICIECCHPTDSLYTVYSNHHIQLTDCKNCHNVVDRYVEIDNVLLFIDLLLLKHDAYRHLVYNSLEETLLKYDQWKPITSLSVLTTNVRNWILKFDQLNRLWILLLTFEIYLMWVTEEQKKPWSRSLLTGKVLLCEVQYQYLYFALYCLIDISIFHYLTQFCIISWIKWGQNINFAKHIISYTILISYCAKIFPILMLIWPYDTILSMSIIKWIANIYIVEALRIVTRLPYWKILGILLFVSLCRFVLATPILIFLTCLATNDFDYFTTYLYSEVVMELYWLNSLKKYFFL</sequence>
<dbReference type="InterPro" id="IPR007290">
    <property type="entry name" value="Arv1"/>
</dbReference>
<feature type="transmembrane region" description="Helical" evidence="10">
    <location>
        <begin position="141"/>
        <end position="167"/>
    </location>
</feature>
<keyword evidence="7 10" id="KW-0445">Lipid transport</keyword>
<dbReference type="GO" id="GO:0032366">
    <property type="term" value="P:intracellular sterol transport"/>
    <property type="evidence" value="ECO:0007669"/>
    <property type="project" value="UniProtKB-UniRule"/>
</dbReference>
<evidence type="ECO:0000256" key="10">
    <source>
        <dbReference type="RuleBase" id="RU368065"/>
    </source>
</evidence>
<dbReference type="GO" id="GO:0005789">
    <property type="term" value="C:endoplasmic reticulum membrane"/>
    <property type="evidence" value="ECO:0007669"/>
    <property type="project" value="UniProtKB-SubCell"/>
</dbReference>
<keyword evidence="6 10" id="KW-1133">Transmembrane helix</keyword>
<evidence type="ECO:0000256" key="1">
    <source>
        <dbReference type="ARBA" id="ARBA00004477"/>
    </source>
</evidence>
<accession>G0VCR5</accession>
<dbReference type="GO" id="GO:0032541">
    <property type="term" value="C:cortical endoplasmic reticulum"/>
    <property type="evidence" value="ECO:0007669"/>
    <property type="project" value="EnsemblFungi"/>
</dbReference>
<dbReference type="GO" id="GO:0006897">
    <property type="term" value="P:endocytosis"/>
    <property type="evidence" value="ECO:0007669"/>
    <property type="project" value="EnsemblFungi"/>
</dbReference>
<dbReference type="GO" id="GO:0030148">
    <property type="term" value="P:sphingolipid biosynthetic process"/>
    <property type="evidence" value="ECO:0007669"/>
    <property type="project" value="EnsemblFungi"/>
</dbReference>
<dbReference type="HOGENOM" id="CLU_057366_2_0_1"/>
<dbReference type="OrthoDB" id="2192830at2759"/>
<dbReference type="InParanoid" id="G0VCR5"/>
<name>G0VCR5_NAUCA</name>
<gene>
    <name evidence="11" type="primary">NCAS0C02850</name>
    <name evidence="11" type="ordered locus">NCAS_0C02850</name>
</gene>
<evidence type="ECO:0000256" key="6">
    <source>
        <dbReference type="ARBA" id="ARBA00022989"/>
    </source>
</evidence>
<dbReference type="GO" id="GO:0000139">
    <property type="term" value="C:Golgi membrane"/>
    <property type="evidence" value="ECO:0007669"/>
    <property type="project" value="UniProtKB-SubCell"/>
</dbReference>
<organism evidence="11 12">
    <name type="scientific">Naumovozyma castellii</name>
    <name type="common">Yeast</name>
    <name type="synonym">Saccharomyces castellii</name>
    <dbReference type="NCBI Taxonomy" id="27288"/>
    <lineage>
        <taxon>Eukaryota</taxon>
        <taxon>Fungi</taxon>
        <taxon>Dikarya</taxon>
        <taxon>Ascomycota</taxon>
        <taxon>Saccharomycotina</taxon>
        <taxon>Saccharomycetes</taxon>
        <taxon>Saccharomycetales</taxon>
        <taxon>Saccharomycetaceae</taxon>
        <taxon>Naumovozyma</taxon>
    </lineage>
</organism>
<feature type="transmembrane region" description="Helical" evidence="10">
    <location>
        <begin position="235"/>
        <end position="256"/>
    </location>
</feature>
<comment type="similarity">
    <text evidence="2 10">Belongs to the ARV1 family.</text>
</comment>
<dbReference type="GO" id="GO:0016125">
    <property type="term" value="P:sterol metabolic process"/>
    <property type="evidence" value="ECO:0007669"/>
    <property type="project" value="UniProtKB-UniRule"/>
</dbReference>
<feature type="transmembrane region" description="Helical" evidence="10">
    <location>
        <begin position="179"/>
        <end position="199"/>
    </location>
</feature>
<keyword evidence="5 10" id="KW-0256">Endoplasmic reticulum</keyword>
<evidence type="ECO:0000256" key="7">
    <source>
        <dbReference type="ARBA" id="ARBA00023055"/>
    </source>
</evidence>
<protein>
    <recommendedName>
        <fullName evidence="10">Protein ARV</fullName>
    </recommendedName>
</protein>
<evidence type="ECO:0000313" key="11">
    <source>
        <dbReference type="EMBL" id="CCC69275.1"/>
    </source>
</evidence>
<feature type="transmembrane region" description="Helical" evidence="10">
    <location>
        <begin position="205"/>
        <end position="223"/>
    </location>
</feature>
<keyword evidence="8 10" id="KW-0443">Lipid metabolism</keyword>
<proteinExistence type="inferred from homology"/>
<dbReference type="EMBL" id="HE576754">
    <property type="protein sequence ID" value="CCC69275.1"/>
    <property type="molecule type" value="Genomic_DNA"/>
</dbReference>
<dbReference type="eggNOG" id="KOG3134">
    <property type="taxonomic scope" value="Eukaryota"/>
</dbReference>
<evidence type="ECO:0000313" key="12">
    <source>
        <dbReference type="Proteomes" id="UP000001640"/>
    </source>
</evidence>
<dbReference type="GO" id="GO:0035621">
    <property type="term" value="P:ER to Golgi ceramide transport"/>
    <property type="evidence" value="ECO:0007669"/>
    <property type="project" value="EnsemblFungi"/>
</dbReference>
<reference evidence="11 12" key="1">
    <citation type="journal article" date="2011" name="Proc. Natl. Acad. Sci. U.S.A.">
        <title>Evolutionary erosion of yeast sex chromosomes by mating-type switching accidents.</title>
        <authorList>
            <person name="Gordon J.L."/>
            <person name="Armisen D."/>
            <person name="Proux-Wera E."/>
            <person name="Oheigeartaigh S.S."/>
            <person name="Byrne K.P."/>
            <person name="Wolfe K.H."/>
        </authorList>
    </citation>
    <scope>NUCLEOTIDE SEQUENCE [LARGE SCALE GENOMIC DNA]</scope>
    <source>
        <strain evidence="12">ATCC 76901 / BCRC 22586 / CBS 4309 / NBRC 1992 / NRRL Y-12630</strain>
    </source>
</reference>
<comment type="function">
    <text evidence="10">Mediator of sterol homeostasis involved in sterol uptake, trafficking and distribution into membranes.</text>
</comment>
<keyword evidence="10" id="KW-0333">Golgi apparatus</keyword>
<keyword evidence="3 10" id="KW-0813">Transport</keyword>
<dbReference type="GO" id="GO:0006506">
    <property type="term" value="P:GPI anchor biosynthetic process"/>
    <property type="evidence" value="ECO:0007669"/>
    <property type="project" value="EnsemblFungi"/>
</dbReference>
<dbReference type="RefSeq" id="XP_003675641.1">
    <property type="nucleotide sequence ID" value="XM_003675593.1"/>
</dbReference>